<keyword evidence="4 7" id="KW-0863">Zinc-finger</keyword>
<dbReference type="GO" id="GO:0005634">
    <property type="term" value="C:nucleus"/>
    <property type="evidence" value="ECO:0007669"/>
    <property type="project" value="UniProtKB-SubCell"/>
</dbReference>
<keyword evidence="9" id="KW-0472">Membrane</keyword>
<evidence type="ECO:0000313" key="11">
    <source>
        <dbReference type="Proteomes" id="UP000095280"/>
    </source>
</evidence>
<dbReference type="GO" id="GO:0008270">
    <property type="term" value="F:zinc ion binding"/>
    <property type="evidence" value="ECO:0007669"/>
    <property type="project" value="UniProtKB-KW"/>
</dbReference>
<evidence type="ECO:0000256" key="6">
    <source>
        <dbReference type="ARBA" id="ARBA00023242"/>
    </source>
</evidence>
<feature type="compositionally biased region" description="Acidic residues" evidence="8">
    <location>
        <begin position="826"/>
        <end position="836"/>
    </location>
</feature>
<evidence type="ECO:0000256" key="5">
    <source>
        <dbReference type="ARBA" id="ARBA00022833"/>
    </source>
</evidence>
<feature type="transmembrane region" description="Helical" evidence="9">
    <location>
        <begin position="364"/>
        <end position="384"/>
    </location>
</feature>
<dbReference type="GO" id="GO:0000981">
    <property type="term" value="F:DNA-binding transcription factor activity, RNA polymerase II-specific"/>
    <property type="evidence" value="ECO:0007669"/>
    <property type="project" value="TreeGrafter"/>
</dbReference>
<feature type="region of interest" description="Disordered" evidence="8">
    <location>
        <begin position="1162"/>
        <end position="1186"/>
    </location>
</feature>
<evidence type="ECO:0000256" key="1">
    <source>
        <dbReference type="ARBA" id="ARBA00004123"/>
    </source>
</evidence>
<comment type="subcellular location">
    <subcellularLocation>
        <location evidence="1">Nucleus</location>
    </subcellularLocation>
</comment>
<dbReference type="InterPro" id="IPR036236">
    <property type="entry name" value="Znf_C2H2_sf"/>
</dbReference>
<dbReference type="Gene3D" id="3.30.160.60">
    <property type="entry name" value="Classic Zinc Finger"/>
    <property type="match status" value="4"/>
</dbReference>
<feature type="domain" description="C2H2-type" evidence="10">
    <location>
        <begin position="662"/>
        <end position="691"/>
    </location>
</feature>
<dbReference type="SMART" id="SM00355">
    <property type="entry name" value="ZnF_C2H2"/>
    <property type="match status" value="4"/>
</dbReference>
<keyword evidence="5" id="KW-0862">Zinc</keyword>
<evidence type="ECO:0000256" key="4">
    <source>
        <dbReference type="ARBA" id="ARBA00022771"/>
    </source>
</evidence>
<evidence type="ECO:0000256" key="8">
    <source>
        <dbReference type="SAM" id="MobiDB-lite"/>
    </source>
</evidence>
<evidence type="ECO:0000313" key="12">
    <source>
        <dbReference type="WBParaSite" id="maker-uti_cns_0005209-snap-gene-0.2-mRNA-1"/>
    </source>
</evidence>
<protein>
    <submittedName>
        <fullName evidence="12">C2H2-type domain-containing protein</fullName>
    </submittedName>
</protein>
<dbReference type="PANTHER" id="PTHR45718:SF4">
    <property type="entry name" value="TRANSCRIPTIONAL ACTIVATOR CUBITUS INTERRUPTUS"/>
    <property type="match status" value="1"/>
</dbReference>
<dbReference type="WBParaSite" id="maker-uti_cns_0005209-snap-gene-0.2-mRNA-1">
    <property type="protein sequence ID" value="maker-uti_cns_0005209-snap-gene-0.2-mRNA-1"/>
    <property type="gene ID" value="maker-uti_cns_0005209-snap-gene-0.2"/>
</dbReference>
<dbReference type="InterPro" id="IPR043359">
    <property type="entry name" value="GLI-like"/>
</dbReference>
<feature type="domain" description="C2H2-type" evidence="10">
    <location>
        <begin position="632"/>
        <end position="661"/>
    </location>
</feature>
<feature type="region of interest" description="Disordered" evidence="8">
    <location>
        <begin position="327"/>
        <end position="358"/>
    </location>
</feature>
<feature type="compositionally biased region" description="Low complexity" evidence="8">
    <location>
        <begin position="327"/>
        <end position="352"/>
    </location>
</feature>
<feature type="region of interest" description="Disordered" evidence="8">
    <location>
        <begin position="2268"/>
        <end position="2297"/>
    </location>
</feature>
<dbReference type="Pfam" id="PF00096">
    <property type="entry name" value="zf-C2H2"/>
    <property type="match status" value="2"/>
</dbReference>
<keyword evidence="2" id="KW-0479">Metal-binding</keyword>
<reference evidence="12" key="1">
    <citation type="submission" date="2016-11" db="UniProtKB">
        <authorList>
            <consortium name="WormBaseParasite"/>
        </authorList>
    </citation>
    <scope>IDENTIFICATION</scope>
</reference>
<feature type="domain" description="C2H2-type" evidence="10">
    <location>
        <begin position="602"/>
        <end position="631"/>
    </location>
</feature>
<accession>A0A1I8HAL1</accession>
<organism evidence="11 12">
    <name type="scientific">Macrostomum lignano</name>
    <dbReference type="NCBI Taxonomy" id="282301"/>
    <lineage>
        <taxon>Eukaryota</taxon>
        <taxon>Metazoa</taxon>
        <taxon>Spiralia</taxon>
        <taxon>Lophotrochozoa</taxon>
        <taxon>Platyhelminthes</taxon>
        <taxon>Rhabditophora</taxon>
        <taxon>Macrostomorpha</taxon>
        <taxon>Macrostomida</taxon>
        <taxon>Macrostomidae</taxon>
        <taxon>Macrostomum</taxon>
    </lineage>
</organism>
<feature type="domain" description="C2H2-type" evidence="10">
    <location>
        <begin position="574"/>
        <end position="601"/>
    </location>
</feature>
<dbReference type="FunFam" id="3.30.160.60:FF:000515">
    <property type="entry name" value="early growth response protein 4"/>
    <property type="match status" value="1"/>
</dbReference>
<keyword evidence="6" id="KW-0539">Nucleus</keyword>
<dbReference type="PANTHER" id="PTHR45718">
    <property type="entry name" value="TRANSCRIPTIONAL ACTIVATOR CUBITUS INTERRUPTUS"/>
    <property type="match status" value="1"/>
</dbReference>
<feature type="region of interest" description="Disordered" evidence="8">
    <location>
        <begin position="673"/>
        <end position="709"/>
    </location>
</feature>
<feature type="region of interest" description="Disordered" evidence="8">
    <location>
        <begin position="814"/>
        <end position="836"/>
    </location>
</feature>
<keyword evidence="11" id="KW-1185">Reference proteome</keyword>
<evidence type="ECO:0000259" key="10">
    <source>
        <dbReference type="PROSITE" id="PS50157"/>
    </source>
</evidence>
<feature type="compositionally biased region" description="Acidic residues" evidence="8">
    <location>
        <begin position="1173"/>
        <end position="1182"/>
    </location>
</feature>
<feature type="transmembrane region" description="Helical" evidence="9">
    <location>
        <begin position="408"/>
        <end position="431"/>
    </location>
</feature>
<evidence type="ECO:0000256" key="3">
    <source>
        <dbReference type="ARBA" id="ARBA00022737"/>
    </source>
</evidence>
<dbReference type="InterPro" id="IPR013087">
    <property type="entry name" value="Znf_C2H2_type"/>
</dbReference>
<dbReference type="InterPro" id="IPR056436">
    <property type="entry name" value="Znf-C2H2_ZIC1-5/GLI1-3-like"/>
</dbReference>
<dbReference type="PROSITE" id="PS50157">
    <property type="entry name" value="ZINC_FINGER_C2H2_2"/>
    <property type="match status" value="4"/>
</dbReference>
<dbReference type="GO" id="GO:0000978">
    <property type="term" value="F:RNA polymerase II cis-regulatory region sequence-specific DNA binding"/>
    <property type="evidence" value="ECO:0007669"/>
    <property type="project" value="TreeGrafter"/>
</dbReference>
<keyword evidence="3" id="KW-0677">Repeat</keyword>
<sequence>MLQPFLQFQIVAHLKPEKPFAMRQLFLTLGFGPAQLLAHDLHHSGQGLHSGVHVGEGQASSTSQDVHRTAGVLSGGPAHLRLQVPHPAMNQFCAAAGGAAGEVEFLNQCGPQAATDCVQRAAAARGAPTDNEHAIQLFLPSGQLSVHQLNQWTMKDSQLPRRLQWVRFHLRPHRCPTCWTVWPASRLPPKPRHQRQLRAAWKPSASMAEAAAAAAAADPDCLSLFTFSCTSRFGGSFGGGGRLSGEDCTSGVADDEEEASSDCSSSSALALALARAMSSTSTLSEIFLSATPTSAAVDVSGGVDKPVCFASGLSLATSASSASTGASASSSEASRSASLPPSSFSSFSESLSFGPKPRKRRSSISILAAVAFFIIVVSSAALIVGDVEGHPAGAAVSAAAAAGALPSLWRFCCCSLRLSFFILFFVIIVGGEQRQGAGGRRHRLAGHGRLRLLMRLSVGFLCLASAGLQELRESGAEKAKFRDTTVFVDNWSRGTRSKTTQLEGRKTTFLLLHIFGMFIGPEPAVAPYYSAGAQALCCYVPYQPSCYYQQYQTHHANDSHEADERKDRHVCHWLNCPRQLMPFTARYKLVNHIRVHTGERPFRCNFVNCGRRFARAENLKIHLRIHTGEKPFACDFPGCDRRFANSSDRKKHAQVHASAKGYRCQVANCGKSYSHPSSLRKHSRISRQQPDSLDSPASSATEAAGSFSKQSNRVARAAILSALRRRQSTVHRLTGRQQNACSFCCLTALSPISRLLTALTMPQSQSRHPPRWDSAGLRSWIMLMKNLQKQLLENADEVAAPACVDAATVSAAESIASSPTVSGPEELGDADFDDDDSAASNAVLEADLAAVQDVSDVDGHYGGTLKWHKLPADEPWRCPSREWLDEDRLFERKFKAELVQAILSAIRDWPPFHSDKVPEVFILSAPESASDSESRADPDSSSNTVVELIVRRLSGVRLGTNDAVLAARWPDNFEGASPASRINSFLMKRTRQFVLLLSNGLLCWLRDEAELQCEFQAFLAANSFRRRLLVVQVGQLDSRSRSRYRALANQRLESGECGFDMSAEDCDVEALGLSRLFRQLAAAASPPFAAPFASDWDDLTAALGTADETWPIDRASNGQTAGGGAGSCCRLASSALSRFSWLSLARASRTILALSAVGSSGGRGRGGAADEVCASEDEEDDGDWNRAGPRATLDSCRCRGCRAAAERRQKWTLVEAVCCRAASGRSAPAAEAAASAVTTLTEQSPRPLRHRETPRSGLTAALLRSPNPSLMSSSAERRPKKRLLALTRAGRSAPCGSVVELDACLVKDLDSAVVRLLDPEELLQWPLKWSNRLNAFTLATTAAAAAANQPRRHGLQRHDWPARQHLANATSQLGLCGCLCCLCCVGGGAMYCSLLRCPRRPRVALCPGPSLPMALPLSTGPLASVQPPSEEPPLVDTLPLSGFRCVASRDLDRCRIEVNKFNDRLNLLFFFPADALLSRPSPPSPPVALPLCPVRLSGSRSPASSMQSSLLGSMRAGLPSILCVSSELKDRRRKRKFLARCFKPSGWPEAAVLLAVAGSILSTVTADEALLESNGSSLSPSKLSRPSPSSTELTRLRSVVASSMTLCREPPDCDIRCRNDLNIKGKREAMKTTRRLLAFRKRNLRPYIKAQIGTCSTVLFQNEVLDISSCAMEPYNQRSSDDPLERTTTCLRTVLDCIAQPNLFSASYNVSLRWIPGYSGLPDNKLADRLAKAGSTGSFTGPLSVAPVVTTRINLCVASKHRRGAPPESWPASPALDLSAAVGVSTRAEVPPREGPCRMSAPLSEIRRVTGTLLRGGRRGGFCTPPFLHFGLEKSFVASNSKGFFLEVHFRAEPVPKAAKPTDGLPPPEPSQSSSPRAALNTCGTDIRAVTMTLSGHGCYLKRKICNEECPFCPSGVENAEHFICERPRLTYGQAHLPRPKRGPLRRFQRLDVAVLGAHVVPVRRRPGLPAVQSLIRQRPVASSRPAVHLRSHLSNLNYQQAASERVRSEEGLELALQLGLVSEPTEQAVAEQQHELASSLHQEAVDAAGWRGALEVVRPASSQGRVIGAEPNALEATNDELDDGLYLLVTGCSTSTISACSSSGRSGSSAVAVAAGLSEPPAAAVGNSSSAVRSNRRTAAGSRFRMRSMSLYSQSTDLYSMSLSARILCRVLGVEKPLGQSHHHLAAELGSLSRTVKVGEWTGAQVRVEEALRNAQLELVSARGAAHAVQHVDQTVLVSVRRPQHRVVRQRVPRCLLLQSPTALVLEEDEDSNHGQQSVSTADGEHRDTEQRETEY</sequence>
<feature type="region of interest" description="Disordered" evidence="8">
    <location>
        <begin position="1857"/>
        <end position="1879"/>
    </location>
</feature>
<dbReference type="PROSITE" id="PS00028">
    <property type="entry name" value="ZINC_FINGER_C2H2_1"/>
    <property type="match status" value="2"/>
</dbReference>
<name>A0A1I8HAL1_9PLAT</name>
<dbReference type="Pfam" id="PF23561">
    <property type="entry name" value="zf-C2H2_15"/>
    <property type="match status" value="1"/>
</dbReference>
<dbReference type="SUPFAM" id="SSF57667">
    <property type="entry name" value="beta-beta-alpha zinc fingers"/>
    <property type="match status" value="2"/>
</dbReference>
<evidence type="ECO:0000256" key="7">
    <source>
        <dbReference type="PROSITE-ProRule" id="PRU00042"/>
    </source>
</evidence>
<proteinExistence type="predicted"/>
<keyword evidence="9" id="KW-1133">Transmembrane helix</keyword>
<feature type="compositionally biased region" description="Basic and acidic residues" evidence="8">
    <location>
        <begin position="2284"/>
        <end position="2297"/>
    </location>
</feature>
<keyword evidence="9" id="KW-0812">Transmembrane</keyword>
<evidence type="ECO:0000256" key="2">
    <source>
        <dbReference type="ARBA" id="ARBA00022723"/>
    </source>
</evidence>
<feature type="compositionally biased region" description="Polar residues" evidence="8">
    <location>
        <begin position="686"/>
        <end position="709"/>
    </location>
</feature>
<evidence type="ECO:0000256" key="9">
    <source>
        <dbReference type="SAM" id="Phobius"/>
    </source>
</evidence>
<dbReference type="Proteomes" id="UP000095280">
    <property type="component" value="Unplaced"/>
</dbReference>